<dbReference type="EMBL" id="CP109967">
    <property type="protein sequence ID" value="WAJ72164.1"/>
    <property type="molecule type" value="Genomic_DNA"/>
</dbReference>
<keyword evidence="7" id="KW-1185">Reference proteome</keyword>
<reference evidence="6" key="1">
    <citation type="submission" date="2022-10" db="EMBL/GenBank/DDBJ databases">
        <title>Catenovulum adriacola sp. nov. isolated in the Harbour of Susak.</title>
        <authorList>
            <person name="Schoch T."/>
            <person name="Reich S.J."/>
            <person name="Stoeferle S."/>
            <person name="Flaiz M."/>
            <person name="Kazda M."/>
            <person name="Riedel C.U."/>
            <person name="Duerre P."/>
        </authorList>
    </citation>
    <scope>NUCLEOTIDE SEQUENCE</scope>
    <source>
        <strain evidence="6">TS8</strain>
        <plasmid evidence="6">pCadTS8_2</plasmid>
    </source>
</reference>
<protein>
    <recommendedName>
        <fullName evidence="5">Aldose 1-epimerase</fullName>
        <ecNumber evidence="5">5.1.3.3</ecNumber>
    </recommendedName>
</protein>
<dbReference type="NCBIfam" id="NF008277">
    <property type="entry name" value="PRK11055.1"/>
    <property type="match status" value="1"/>
</dbReference>
<dbReference type="Proteomes" id="UP001163726">
    <property type="component" value="Plasmid pCadTS8_2"/>
</dbReference>
<comment type="pathway">
    <text evidence="1 5">Carbohydrate metabolism; hexose metabolism.</text>
</comment>
<evidence type="ECO:0000256" key="5">
    <source>
        <dbReference type="PIRNR" id="PIRNR005096"/>
    </source>
</evidence>
<dbReference type="PANTHER" id="PTHR10091">
    <property type="entry name" value="ALDOSE-1-EPIMERASE"/>
    <property type="match status" value="1"/>
</dbReference>
<dbReference type="EC" id="5.1.3.3" evidence="5"/>
<dbReference type="RefSeq" id="WP_268076879.1">
    <property type="nucleotide sequence ID" value="NZ_CP109967.1"/>
</dbReference>
<evidence type="ECO:0000256" key="1">
    <source>
        <dbReference type="ARBA" id="ARBA00005028"/>
    </source>
</evidence>
<evidence type="ECO:0000313" key="7">
    <source>
        <dbReference type="Proteomes" id="UP001163726"/>
    </source>
</evidence>
<evidence type="ECO:0000256" key="2">
    <source>
        <dbReference type="ARBA" id="ARBA00006206"/>
    </source>
</evidence>
<keyword evidence="6" id="KW-0614">Plasmid</keyword>
<dbReference type="PIRSF" id="PIRSF005096">
    <property type="entry name" value="GALM"/>
    <property type="match status" value="1"/>
</dbReference>
<dbReference type="InterPro" id="IPR047215">
    <property type="entry name" value="Galactose_mutarotase-like"/>
</dbReference>
<gene>
    <name evidence="6" type="ORF">OLW01_17960</name>
</gene>
<dbReference type="PANTHER" id="PTHR10091:SF0">
    <property type="entry name" value="GALACTOSE MUTAROTASE"/>
    <property type="match status" value="1"/>
</dbReference>
<evidence type="ECO:0000256" key="4">
    <source>
        <dbReference type="ARBA" id="ARBA00023277"/>
    </source>
</evidence>
<dbReference type="InterPro" id="IPR008183">
    <property type="entry name" value="Aldose_1/G6P_1-epimerase"/>
</dbReference>
<dbReference type="Pfam" id="PF01263">
    <property type="entry name" value="Aldose_epim"/>
    <property type="match status" value="1"/>
</dbReference>
<name>A0ABY7ARK2_9ALTE</name>
<evidence type="ECO:0000256" key="3">
    <source>
        <dbReference type="ARBA" id="ARBA00023235"/>
    </source>
</evidence>
<dbReference type="InterPro" id="IPR011013">
    <property type="entry name" value="Gal_mutarotase_sf_dom"/>
</dbReference>
<dbReference type="CDD" id="cd09019">
    <property type="entry name" value="galactose_mutarotase_like"/>
    <property type="match status" value="1"/>
</dbReference>
<comment type="catalytic activity">
    <reaction evidence="5">
        <text>alpha-D-glucose = beta-D-glucose</text>
        <dbReference type="Rhea" id="RHEA:10264"/>
        <dbReference type="ChEBI" id="CHEBI:15903"/>
        <dbReference type="ChEBI" id="CHEBI:17925"/>
        <dbReference type="EC" id="5.1.3.3"/>
    </reaction>
</comment>
<evidence type="ECO:0000313" key="6">
    <source>
        <dbReference type="EMBL" id="WAJ72164.1"/>
    </source>
</evidence>
<comment type="similarity">
    <text evidence="2 5">Belongs to the aldose epimerase family.</text>
</comment>
<sequence>MTLSIHVENYGSSPAGETVELFTLTNAQGAWASISNFGATLVSLHTPDYKGHMADIVLGYDKLEDYFTNEPYIGATIGRVINRINNGQCKIDGKEYSFEKNNGINHIHGGSQGFNKKVWRAETFETEESVGVHFDLLSEDGDQGYPGNLKVRTTYELHNDNELTCEFTATTDKTTLINMSNHSYFNLDLANQTDILDHQLQINAAQVTLLNKDLIPTGEVSDVEGTAFDFTQTKAIGRDINMQDEQLKLAGGYDINYVLLDDDNVLKAAAIISDPQSRRRLTIKTTDPCIQFYTANFLDGTLTGKGRSFEKHSALCLEPQHAPDAPNQAKFKSIELKPGEIYNSKMSFAFDTL</sequence>
<dbReference type="InterPro" id="IPR014718">
    <property type="entry name" value="GH-type_carb-bd"/>
</dbReference>
<proteinExistence type="inferred from homology"/>
<keyword evidence="4 5" id="KW-0119">Carbohydrate metabolism</keyword>
<dbReference type="Gene3D" id="2.70.98.10">
    <property type="match status" value="1"/>
</dbReference>
<keyword evidence="3 5" id="KW-0413">Isomerase</keyword>
<dbReference type="SUPFAM" id="SSF74650">
    <property type="entry name" value="Galactose mutarotase-like"/>
    <property type="match status" value="1"/>
</dbReference>
<organism evidence="6 7">
    <name type="scientific">Catenovulum adriaticum</name>
    <dbReference type="NCBI Taxonomy" id="2984846"/>
    <lineage>
        <taxon>Bacteria</taxon>
        <taxon>Pseudomonadati</taxon>
        <taxon>Pseudomonadota</taxon>
        <taxon>Gammaproteobacteria</taxon>
        <taxon>Alteromonadales</taxon>
        <taxon>Alteromonadaceae</taxon>
        <taxon>Catenovulum</taxon>
    </lineage>
</organism>
<accession>A0ABY7ARK2</accession>
<geneLocation type="plasmid" evidence="6 7">
    <name>pCadTS8_2</name>
</geneLocation>
<dbReference type="InterPro" id="IPR015443">
    <property type="entry name" value="Aldose_1-epimerase"/>
</dbReference>